<evidence type="ECO:0000256" key="1">
    <source>
        <dbReference type="SAM" id="SignalP"/>
    </source>
</evidence>
<dbReference type="RefSeq" id="WP_145057238.1">
    <property type="nucleotide sequence ID" value="NZ_CP036433.1"/>
</dbReference>
<feature type="chain" id="PRO_5021921095" evidence="1">
    <location>
        <begin position="28"/>
        <end position="357"/>
    </location>
</feature>
<dbReference type="SUPFAM" id="SSF48452">
    <property type="entry name" value="TPR-like"/>
    <property type="match status" value="1"/>
</dbReference>
<dbReference type="InterPro" id="IPR011990">
    <property type="entry name" value="TPR-like_helical_dom_sf"/>
</dbReference>
<dbReference type="KEGG" id="lcre:Pla8534_60480"/>
<keyword evidence="3" id="KW-1185">Reference proteome</keyword>
<evidence type="ECO:0000313" key="3">
    <source>
        <dbReference type="Proteomes" id="UP000317648"/>
    </source>
</evidence>
<dbReference type="Proteomes" id="UP000317648">
    <property type="component" value="Chromosome"/>
</dbReference>
<accession>A0A518E264</accession>
<protein>
    <submittedName>
        <fullName evidence="2">Uncharacterized protein</fullName>
    </submittedName>
</protein>
<gene>
    <name evidence="2" type="ORF">Pla8534_60480</name>
</gene>
<sequence precursor="true">MPFSPRIAFCCAALAVVFALGASPALAQVDQDRIFLREGAPKAGVLLKATPTVVTMNAGTVQTDIPVNDIRTITFGADTTDTKKLRTTATEGRYEEVVSMFEKNEVDLSAIKSPQLIEDMTFYIAYSMGQLALRGEYDKAKAGGALGIFIKKYPASWHYFAAVSLMADLAVSAGSYDGAAAYYKTIIDTAPWDDIKMQAHVGAAKAALAKADYPTAQSHYNEVMKKSPETDEEMAQQMYAKVGLAVCQAHANNGAQADAGIAAINDIIAKNDPKDMELFGRAYNALGDCHLAKGETEDALLAYLHTHILFYANPDVHAESLYNIINLWDKLQKPDRAQEARTLLRARYKGTRWATKS</sequence>
<reference evidence="2 3" key="1">
    <citation type="submission" date="2019-02" db="EMBL/GenBank/DDBJ databases">
        <title>Deep-cultivation of Planctomycetes and their phenomic and genomic characterization uncovers novel biology.</title>
        <authorList>
            <person name="Wiegand S."/>
            <person name="Jogler M."/>
            <person name="Boedeker C."/>
            <person name="Pinto D."/>
            <person name="Vollmers J."/>
            <person name="Rivas-Marin E."/>
            <person name="Kohn T."/>
            <person name="Peeters S.H."/>
            <person name="Heuer A."/>
            <person name="Rast P."/>
            <person name="Oberbeckmann S."/>
            <person name="Bunk B."/>
            <person name="Jeske O."/>
            <person name="Meyerdierks A."/>
            <person name="Storesund J.E."/>
            <person name="Kallscheuer N."/>
            <person name="Luecker S."/>
            <person name="Lage O.M."/>
            <person name="Pohl T."/>
            <person name="Merkel B.J."/>
            <person name="Hornburger P."/>
            <person name="Mueller R.-W."/>
            <person name="Bruemmer F."/>
            <person name="Labrenz M."/>
            <person name="Spormann A.M."/>
            <person name="Op den Camp H."/>
            <person name="Overmann J."/>
            <person name="Amann R."/>
            <person name="Jetten M.S.M."/>
            <person name="Mascher T."/>
            <person name="Medema M.H."/>
            <person name="Devos D.P."/>
            <person name="Kaster A.-K."/>
            <person name="Ovreas L."/>
            <person name="Rohde M."/>
            <person name="Galperin M.Y."/>
            <person name="Jogler C."/>
        </authorList>
    </citation>
    <scope>NUCLEOTIDE SEQUENCE [LARGE SCALE GENOMIC DNA]</scope>
    <source>
        <strain evidence="2 3">Pla85_3_4</strain>
    </source>
</reference>
<feature type="signal peptide" evidence="1">
    <location>
        <begin position="1"/>
        <end position="27"/>
    </location>
</feature>
<dbReference type="OrthoDB" id="251560at2"/>
<organism evidence="2 3">
    <name type="scientific">Lignipirellula cremea</name>
    <dbReference type="NCBI Taxonomy" id="2528010"/>
    <lineage>
        <taxon>Bacteria</taxon>
        <taxon>Pseudomonadati</taxon>
        <taxon>Planctomycetota</taxon>
        <taxon>Planctomycetia</taxon>
        <taxon>Pirellulales</taxon>
        <taxon>Pirellulaceae</taxon>
        <taxon>Lignipirellula</taxon>
    </lineage>
</organism>
<dbReference type="EMBL" id="CP036433">
    <property type="protein sequence ID" value="QDU98187.1"/>
    <property type="molecule type" value="Genomic_DNA"/>
</dbReference>
<proteinExistence type="predicted"/>
<keyword evidence="1" id="KW-0732">Signal</keyword>
<name>A0A518E264_9BACT</name>
<dbReference type="AlphaFoldDB" id="A0A518E264"/>
<dbReference type="Gene3D" id="1.25.40.10">
    <property type="entry name" value="Tetratricopeptide repeat domain"/>
    <property type="match status" value="1"/>
</dbReference>
<evidence type="ECO:0000313" key="2">
    <source>
        <dbReference type="EMBL" id="QDU98187.1"/>
    </source>
</evidence>